<dbReference type="InterPro" id="IPR001278">
    <property type="entry name" value="Arg-tRNA-ligase"/>
</dbReference>
<keyword evidence="5 9" id="KW-0067">ATP-binding</keyword>
<gene>
    <name evidence="13" type="ORF">A2Z33_01830</name>
</gene>
<dbReference type="Pfam" id="PF00750">
    <property type="entry name" value="tRNA-synt_1d"/>
    <property type="match status" value="2"/>
</dbReference>
<dbReference type="InterPro" id="IPR008909">
    <property type="entry name" value="DALR_anticod-bd"/>
</dbReference>
<dbReference type="Proteomes" id="UP000178448">
    <property type="component" value="Unassembled WGS sequence"/>
</dbReference>
<proteinExistence type="inferred from homology"/>
<evidence type="ECO:0000259" key="11">
    <source>
        <dbReference type="SMART" id="SM00836"/>
    </source>
</evidence>
<evidence type="ECO:0000256" key="3">
    <source>
        <dbReference type="ARBA" id="ARBA00022598"/>
    </source>
</evidence>
<evidence type="ECO:0000313" key="14">
    <source>
        <dbReference type="Proteomes" id="UP000178448"/>
    </source>
</evidence>
<dbReference type="InterPro" id="IPR035684">
    <property type="entry name" value="ArgRS_core"/>
</dbReference>
<evidence type="ECO:0000256" key="6">
    <source>
        <dbReference type="ARBA" id="ARBA00022917"/>
    </source>
</evidence>
<dbReference type="InterPro" id="IPR009080">
    <property type="entry name" value="tRNAsynth_Ia_anticodon-bd"/>
</dbReference>
<comment type="similarity">
    <text evidence="1 9">Belongs to the class-I aminoacyl-tRNA synthetase family.</text>
</comment>
<evidence type="ECO:0000259" key="12">
    <source>
        <dbReference type="SMART" id="SM01016"/>
    </source>
</evidence>
<dbReference type="Gene3D" id="3.30.1360.70">
    <property type="entry name" value="Arginyl tRNA synthetase N-terminal domain"/>
    <property type="match status" value="1"/>
</dbReference>
<sequence>MKPQLEKLLQGIIRDLGAGGVNPQVSIPENPEHGEYTTNVALQLSKQLGKPPMDIALQVVERIKGIKSNLKHDDLDQNTDRSGQKASAEADVNSVLQDIVKVEAVPPGFINVRISEAGLSSQISRVLSEGKAYGMGPKTEPPETVMVEFAHPNTHKAFHIGHLRNIATGESVVRLLEATGKRVIRANYQGDVGMHIAKCLYSILQTQNSPLPPPTAGHEGQAKLPTSPRLRGASKTQSLVEVRKLPISDRVKYLGEMYAAGSHVYETDAGAKQSVHDLNFLIYAAAQRYATERGLPLSTTDYMSFVKSSRYGIDEIYALWKETRQWSLDYFEAMYRRVWSHFDRYYFESECLAGVDIAKDAVRKGILKESDGAIIFDGKPYGLDTRVFVNSMGLPTYEGKELALSAMEFTEFGHLNRLIHVVGPEQSSFFSVTFKAEELLNPELFAGKQKHLVYGWVRLKKGKMSSRMGNVILGEWLVDEVRKYVNNIIDSNKSNYKEEEQESIAEIAAIAAIKYAFLRVSTTQEIAFDLAESVSMEGDSGPYLLYAYARAKSVLRKAKGQNPETEFRNSKRIQENEKFEDSEFVSDFDINAAEFNREERSVARLILHFPDIVRDAAESVAPSMLCNYLFRLAAAFNLFYAKHAILNSNLKLQNSHLRASFAGAATKAGQGSGGQAKPQLKTRKQKGIALSEDSDVSIRRLALTTATAQVLKNGLQLLGIETLERM</sequence>
<dbReference type="SUPFAM" id="SSF55190">
    <property type="entry name" value="Arginyl-tRNA synthetase (ArgRS), N-terminal 'additional' domain"/>
    <property type="match status" value="1"/>
</dbReference>
<dbReference type="SMART" id="SM01016">
    <property type="entry name" value="Arg_tRNA_synt_N"/>
    <property type="match status" value="1"/>
</dbReference>
<dbReference type="PANTHER" id="PTHR11956:SF5">
    <property type="entry name" value="ARGININE--TRNA LIGASE, CYTOPLASMIC"/>
    <property type="match status" value="1"/>
</dbReference>
<comment type="caution">
    <text evidence="13">The sequence shown here is derived from an EMBL/GenBank/DDBJ whole genome shotgun (WGS) entry which is preliminary data.</text>
</comment>
<dbReference type="EMBL" id="MFJD01000007">
    <property type="protein sequence ID" value="OGG02517.1"/>
    <property type="molecule type" value="Genomic_DNA"/>
</dbReference>
<dbReference type="InterPro" id="IPR005148">
    <property type="entry name" value="Arg-tRNA-synth_N"/>
</dbReference>
<name>A0A1F5YRB5_9BACT</name>
<dbReference type="Pfam" id="PF05746">
    <property type="entry name" value="DALR_1"/>
    <property type="match status" value="2"/>
</dbReference>
<dbReference type="AlphaFoldDB" id="A0A1F5YRB5"/>
<comment type="catalytic activity">
    <reaction evidence="8">
        <text>tRNA(Arg) + L-arginine + ATP = L-arginyl-tRNA(Arg) + AMP + diphosphate</text>
        <dbReference type="Rhea" id="RHEA:20301"/>
        <dbReference type="Rhea" id="RHEA-COMP:9658"/>
        <dbReference type="Rhea" id="RHEA-COMP:9673"/>
        <dbReference type="ChEBI" id="CHEBI:30616"/>
        <dbReference type="ChEBI" id="CHEBI:32682"/>
        <dbReference type="ChEBI" id="CHEBI:33019"/>
        <dbReference type="ChEBI" id="CHEBI:78442"/>
        <dbReference type="ChEBI" id="CHEBI:78513"/>
        <dbReference type="ChEBI" id="CHEBI:456215"/>
        <dbReference type="EC" id="6.1.1.19"/>
    </reaction>
</comment>
<dbReference type="PRINTS" id="PR01038">
    <property type="entry name" value="TRNASYNTHARG"/>
</dbReference>
<evidence type="ECO:0000256" key="5">
    <source>
        <dbReference type="ARBA" id="ARBA00022840"/>
    </source>
</evidence>
<evidence type="ECO:0000256" key="9">
    <source>
        <dbReference type="RuleBase" id="RU363038"/>
    </source>
</evidence>
<feature type="domain" description="Arginyl tRNA synthetase N-terminal" evidence="12">
    <location>
        <begin position="3"/>
        <end position="114"/>
    </location>
</feature>
<dbReference type="SUPFAM" id="SSF52374">
    <property type="entry name" value="Nucleotidylyl transferase"/>
    <property type="match status" value="1"/>
</dbReference>
<dbReference type="SMART" id="SM00836">
    <property type="entry name" value="DALR_1"/>
    <property type="match status" value="1"/>
</dbReference>
<evidence type="ECO:0000256" key="10">
    <source>
        <dbReference type="SAM" id="MobiDB-lite"/>
    </source>
</evidence>
<dbReference type="PANTHER" id="PTHR11956">
    <property type="entry name" value="ARGINYL-TRNA SYNTHETASE"/>
    <property type="match status" value="1"/>
</dbReference>
<dbReference type="Pfam" id="PF03485">
    <property type="entry name" value="Arg_tRNA_synt_N"/>
    <property type="match status" value="1"/>
</dbReference>
<reference evidence="13 14" key="1">
    <citation type="journal article" date="2016" name="Nat. Commun.">
        <title>Thousands of microbial genomes shed light on interconnected biogeochemical processes in an aquifer system.</title>
        <authorList>
            <person name="Anantharaman K."/>
            <person name="Brown C.T."/>
            <person name="Hug L.A."/>
            <person name="Sharon I."/>
            <person name="Castelle C.J."/>
            <person name="Probst A.J."/>
            <person name="Thomas B.C."/>
            <person name="Singh A."/>
            <person name="Wilkins M.J."/>
            <person name="Karaoz U."/>
            <person name="Brodie E.L."/>
            <person name="Williams K.H."/>
            <person name="Hubbard S.S."/>
            <person name="Banfield J.F."/>
        </authorList>
    </citation>
    <scope>NUCLEOTIDE SEQUENCE [LARGE SCALE GENOMIC DNA]</scope>
</reference>
<dbReference type="GO" id="GO:0005737">
    <property type="term" value="C:cytoplasm"/>
    <property type="evidence" value="ECO:0007669"/>
    <property type="project" value="InterPro"/>
</dbReference>
<evidence type="ECO:0000256" key="4">
    <source>
        <dbReference type="ARBA" id="ARBA00022741"/>
    </source>
</evidence>
<dbReference type="GO" id="GO:0004814">
    <property type="term" value="F:arginine-tRNA ligase activity"/>
    <property type="evidence" value="ECO:0007669"/>
    <property type="project" value="UniProtKB-EC"/>
</dbReference>
<keyword evidence="6 9" id="KW-0648">Protein biosynthesis</keyword>
<evidence type="ECO:0000256" key="7">
    <source>
        <dbReference type="ARBA" id="ARBA00023146"/>
    </source>
</evidence>
<organism evidence="13 14">
    <name type="scientific">Candidatus Gottesmanbacteria bacterium RBG_16_52_11</name>
    <dbReference type="NCBI Taxonomy" id="1798374"/>
    <lineage>
        <taxon>Bacteria</taxon>
        <taxon>Candidatus Gottesmaniibacteriota</taxon>
    </lineage>
</organism>
<protein>
    <recommendedName>
        <fullName evidence="2">arginine--tRNA ligase</fullName>
        <ecNumber evidence="2">6.1.1.19</ecNumber>
    </recommendedName>
</protein>
<dbReference type="SUPFAM" id="SSF47323">
    <property type="entry name" value="Anticodon-binding domain of a subclass of class I aminoacyl-tRNA synthetases"/>
    <property type="match status" value="2"/>
</dbReference>
<evidence type="ECO:0000256" key="8">
    <source>
        <dbReference type="ARBA" id="ARBA00049339"/>
    </source>
</evidence>
<dbReference type="GO" id="GO:0005524">
    <property type="term" value="F:ATP binding"/>
    <property type="evidence" value="ECO:0007669"/>
    <property type="project" value="UniProtKB-KW"/>
</dbReference>
<evidence type="ECO:0000256" key="1">
    <source>
        <dbReference type="ARBA" id="ARBA00005594"/>
    </source>
</evidence>
<dbReference type="Gene3D" id="1.10.730.10">
    <property type="entry name" value="Isoleucyl-tRNA Synthetase, Domain 1"/>
    <property type="match status" value="1"/>
</dbReference>
<keyword evidence="4 9" id="KW-0547">Nucleotide-binding</keyword>
<feature type="domain" description="DALR anticodon binding" evidence="11">
    <location>
        <begin position="544"/>
        <end position="726"/>
    </location>
</feature>
<feature type="region of interest" description="Disordered" evidence="10">
    <location>
        <begin position="210"/>
        <end position="235"/>
    </location>
</feature>
<dbReference type="GO" id="GO:0006420">
    <property type="term" value="P:arginyl-tRNA aminoacylation"/>
    <property type="evidence" value="ECO:0007669"/>
    <property type="project" value="InterPro"/>
</dbReference>
<dbReference type="InterPro" id="IPR036695">
    <property type="entry name" value="Arg-tRNA-synth_N_sf"/>
</dbReference>
<evidence type="ECO:0000256" key="2">
    <source>
        <dbReference type="ARBA" id="ARBA00012837"/>
    </source>
</evidence>
<evidence type="ECO:0000313" key="13">
    <source>
        <dbReference type="EMBL" id="OGG02517.1"/>
    </source>
</evidence>
<dbReference type="STRING" id="1798374.A2Z33_01830"/>
<dbReference type="EC" id="6.1.1.19" evidence="2"/>
<dbReference type="InterPro" id="IPR014729">
    <property type="entry name" value="Rossmann-like_a/b/a_fold"/>
</dbReference>
<keyword evidence="3 9" id="KW-0436">Ligase</keyword>
<keyword evidence="7 9" id="KW-0030">Aminoacyl-tRNA synthetase</keyword>
<dbReference type="Gene3D" id="3.40.50.620">
    <property type="entry name" value="HUPs"/>
    <property type="match status" value="1"/>
</dbReference>
<accession>A0A1F5YRB5</accession>